<reference evidence="2" key="1">
    <citation type="submission" date="2023-06" db="EMBL/GenBank/DDBJ databases">
        <title>Genome-scale phylogeny and comparative genomics of the fungal order Sordariales.</title>
        <authorList>
            <consortium name="Lawrence Berkeley National Laboratory"/>
            <person name="Hensen N."/>
            <person name="Bonometti L."/>
            <person name="Westerberg I."/>
            <person name="Brannstrom I.O."/>
            <person name="Guillou S."/>
            <person name="Cros-Aarteil S."/>
            <person name="Calhoun S."/>
            <person name="Haridas S."/>
            <person name="Kuo A."/>
            <person name="Mondo S."/>
            <person name="Pangilinan J."/>
            <person name="Riley R."/>
            <person name="Labutti K."/>
            <person name="Andreopoulos B."/>
            <person name="Lipzen A."/>
            <person name="Chen C."/>
            <person name="Yanf M."/>
            <person name="Daum C."/>
            <person name="Ng V."/>
            <person name="Clum A."/>
            <person name="Steindorff A."/>
            <person name="Ohm R."/>
            <person name="Martin F."/>
            <person name="Silar P."/>
            <person name="Natvig D."/>
            <person name="Lalanne C."/>
            <person name="Gautier V."/>
            <person name="Ament-Velasquez S.L."/>
            <person name="Kruys A."/>
            <person name="Hutchinson M.I."/>
            <person name="Powell A.J."/>
            <person name="Barry K."/>
            <person name="Miller A.N."/>
            <person name="Grigoriev I.V."/>
            <person name="Debuchy R."/>
            <person name="Gladieux P."/>
            <person name="Thoren M.H."/>
            <person name="Johannesson H."/>
        </authorList>
    </citation>
    <scope>NUCLEOTIDE SEQUENCE</scope>
    <source>
        <strain evidence="2">CBS 307.81</strain>
    </source>
</reference>
<name>A0AA40DEX8_9PEZI</name>
<dbReference type="EMBL" id="JAULSY010000024">
    <property type="protein sequence ID" value="KAK0671135.1"/>
    <property type="molecule type" value="Genomic_DNA"/>
</dbReference>
<evidence type="ECO:0000256" key="1">
    <source>
        <dbReference type="SAM" id="Phobius"/>
    </source>
</evidence>
<keyword evidence="3" id="KW-1185">Reference proteome</keyword>
<feature type="transmembrane region" description="Helical" evidence="1">
    <location>
        <begin position="12"/>
        <end position="31"/>
    </location>
</feature>
<evidence type="ECO:0000313" key="2">
    <source>
        <dbReference type="EMBL" id="KAK0671135.1"/>
    </source>
</evidence>
<protein>
    <submittedName>
        <fullName evidence="2">Uncharacterized protein</fullName>
    </submittedName>
</protein>
<dbReference type="Proteomes" id="UP001174997">
    <property type="component" value="Unassembled WGS sequence"/>
</dbReference>
<organism evidence="2 3">
    <name type="scientific">Cercophora samala</name>
    <dbReference type="NCBI Taxonomy" id="330535"/>
    <lineage>
        <taxon>Eukaryota</taxon>
        <taxon>Fungi</taxon>
        <taxon>Dikarya</taxon>
        <taxon>Ascomycota</taxon>
        <taxon>Pezizomycotina</taxon>
        <taxon>Sordariomycetes</taxon>
        <taxon>Sordariomycetidae</taxon>
        <taxon>Sordariales</taxon>
        <taxon>Lasiosphaeriaceae</taxon>
        <taxon>Cercophora</taxon>
    </lineage>
</organism>
<keyword evidence="1" id="KW-1133">Transmembrane helix</keyword>
<comment type="caution">
    <text evidence="2">The sequence shown here is derived from an EMBL/GenBank/DDBJ whole genome shotgun (WGS) entry which is preliminary data.</text>
</comment>
<feature type="transmembrane region" description="Helical" evidence="1">
    <location>
        <begin position="51"/>
        <end position="74"/>
    </location>
</feature>
<dbReference type="AlphaFoldDB" id="A0AA40DEX8"/>
<gene>
    <name evidence="2" type="ORF">QBC41DRAFT_62493</name>
</gene>
<evidence type="ECO:0000313" key="3">
    <source>
        <dbReference type="Proteomes" id="UP001174997"/>
    </source>
</evidence>
<sequence length="86" mass="9350">MISSITFSLGTFFWGGAGISFLGFLGASTPFEGGVEMGYKGTWGFGIREGGGVRGSVFGLVGLWETCLRMAFFFKRLRPSFVLFSR</sequence>
<keyword evidence="1" id="KW-0812">Transmembrane</keyword>
<keyword evidence="1" id="KW-0472">Membrane</keyword>
<proteinExistence type="predicted"/>
<accession>A0AA40DEX8</accession>